<organism evidence="2 3">
    <name type="scientific">Cerrena zonata</name>
    <dbReference type="NCBI Taxonomy" id="2478898"/>
    <lineage>
        <taxon>Eukaryota</taxon>
        <taxon>Fungi</taxon>
        <taxon>Dikarya</taxon>
        <taxon>Basidiomycota</taxon>
        <taxon>Agaricomycotina</taxon>
        <taxon>Agaricomycetes</taxon>
        <taxon>Polyporales</taxon>
        <taxon>Cerrenaceae</taxon>
        <taxon>Cerrena</taxon>
    </lineage>
</organism>
<keyword evidence="3" id="KW-1185">Reference proteome</keyword>
<dbReference type="EMBL" id="JASBNA010000048">
    <property type="protein sequence ID" value="KAK7680567.1"/>
    <property type="molecule type" value="Genomic_DNA"/>
</dbReference>
<evidence type="ECO:0000313" key="2">
    <source>
        <dbReference type="EMBL" id="KAK7680567.1"/>
    </source>
</evidence>
<accession>A0AAW0FMM9</accession>
<dbReference type="InterPro" id="IPR011009">
    <property type="entry name" value="Kinase-like_dom_sf"/>
</dbReference>
<reference evidence="2 3" key="1">
    <citation type="submission" date="2022-09" db="EMBL/GenBank/DDBJ databases">
        <authorList>
            <person name="Palmer J.M."/>
        </authorList>
    </citation>
    <scope>NUCLEOTIDE SEQUENCE [LARGE SCALE GENOMIC DNA]</scope>
    <source>
        <strain evidence="2 3">DSM 7382</strain>
    </source>
</reference>
<dbReference type="AlphaFoldDB" id="A0AAW0FMM9"/>
<name>A0AAW0FMM9_9APHY</name>
<dbReference type="PANTHER" id="PTHR24347">
    <property type="entry name" value="SERINE/THREONINE-PROTEIN KINASE"/>
    <property type="match status" value="1"/>
</dbReference>
<dbReference type="GO" id="GO:0004672">
    <property type="term" value="F:protein kinase activity"/>
    <property type="evidence" value="ECO:0007669"/>
    <property type="project" value="InterPro"/>
</dbReference>
<dbReference type="Pfam" id="PF00069">
    <property type="entry name" value="Pkinase"/>
    <property type="match status" value="1"/>
</dbReference>
<evidence type="ECO:0000259" key="1">
    <source>
        <dbReference type="PROSITE" id="PS50011"/>
    </source>
</evidence>
<dbReference type="Proteomes" id="UP001385951">
    <property type="component" value="Unassembled WGS sequence"/>
</dbReference>
<gene>
    <name evidence="2" type="ORF">QCA50_016349</name>
</gene>
<proteinExistence type="predicted"/>
<sequence>MYQLFQALEYLHSRSIAHRAFPDLKPENILLYSPGPYPRIQIADFGLARPSSHEETLNVCGTVPYLPPEGILALDNKYMGYVGIPSDCWSAGVVMFLMLAGRHPFDYGVVPEDSDWPSAPVFKSHAVESQYWLSSAQNDDIVKRRIIEGDVEYSGHIWESIPKVSNLNNRTHPLWALKQVNTACSPTRM</sequence>
<feature type="domain" description="Protein kinase" evidence="1">
    <location>
        <begin position="1"/>
        <end position="159"/>
    </location>
</feature>
<dbReference type="Gene3D" id="1.10.510.10">
    <property type="entry name" value="Transferase(Phosphotransferase) domain 1"/>
    <property type="match status" value="1"/>
</dbReference>
<dbReference type="GO" id="GO:0005524">
    <property type="term" value="F:ATP binding"/>
    <property type="evidence" value="ECO:0007669"/>
    <property type="project" value="InterPro"/>
</dbReference>
<comment type="caution">
    <text evidence="2">The sequence shown here is derived from an EMBL/GenBank/DDBJ whole genome shotgun (WGS) entry which is preliminary data.</text>
</comment>
<evidence type="ECO:0000313" key="3">
    <source>
        <dbReference type="Proteomes" id="UP001385951"/>
    </source>
</evidence>
<dbReference type="InterPro" id="IPR000719">
    <property type="entry name" value="Prot_kinase_dom"/>
</dbReference>
<dbReference type="SMART" id="SM00220">
    <property type="entry name" value="S_TKc"/>
    <property type="match status" value="1"/>
</dbReference>
<dbReference type="SUPFAM" id="SSF56112">
    <property type="entry name" value="Protein kinase-like (PK-like)"/>
    <property type="match status" value="1"/>
</dbReference>
<dbReference type="PROSITE" id="PS50011">
    <property type="entry name" value="PROTEIN_KINASE_DOM"/>
    <property type="match status" value="1"/>
</dbReference>
<protein>
    <recommendedName>
        <fullName evidence="1">Protein kinase domain-containing protein</fullName>
    </recommendedName>
</protein>